<sequence length="544" mass="56339">MAGVDVGNVQLLLFQLQRGKDALEDAVEEVLKLLAVDLGEVGPENEAGLLEPGVVQAESLLAGLHQVHDVGLEGLGADGQGNAPQAVAGGAPQVHGVLAVLDHDKVAERLHDALEVGLEVVLHGSGNGTKGRCGRRLDAVVLVVKQLDHGADQGGAVLSHDLGVNAVAKGIESTAGASDDADVGLVRRTLRGRLEVLQHSLDDLLMVGSHLIGHLLREVDEANQGGVPDLGLRVAEQVDDGGEERLELGGDEVGGALGGVAQRQHGSHAVARVLAGGEGGELLEKRHNDLARGQLVGQLVNQADGDSGGRHVLFVFRVQVNDDVHGLDHELGADILHGLDLHAAVGNGLDEESESLGTRVVLGAGVGGELDHEHEQVAQVNGEEGRVVGDEGVEDIKDGAVALFVASLHGGLENADHAGDESLHDLEGLGVLLGVNEHEDGADGPNDVHADLLAVVVDAGLEQLQELVGVVAEVRRVVLEHGVEDKGADLARNDVVAGVEGHELLQEVLAITLLHVLAHDAGNQARQGVAVGGRRLLQRALEKM</sequence>
<dbReference type="OrthoDB" id="5146428at2759"/>
<evidence type="ECO:0000313" key="2">
    <source>
        <dbReference type="Proteomes" id="UP000827724"/>
    </source>
</evidence>
<dbReference type="EMBL" id="JAIWOZ010000002">
    <property type="protein sequence ID" value="KAH6609915.1"/>
    <property type="molecule type" value="Genomic_DNA"/>
</dbReference>
<keyword evidence="2" id="KW-1185">Reference proteome</keyword>
<gene>
    <name evidence="1" type="ORF">Trco_003261</name>
</gene>
<accession>A0A9P8QUF8</accession>
<protein>
    <submittedName>
        <fullName evidence="1">Uncharacterized protein</fullName>
    </submittedName>
</protein>
<dbReference type="Proteomes" id="UP000827724">
    <property type="component" value="Unassembled WGS sequence"/>
</dbReference>
<reference evidence="1" key="1">
    <citation type="submission" date="2021-08" db="EMBL/GenBank/DDBJ databases">
        <title>Chromosome-Level Trichoderma cornu-damae using Hi-C Data.</title>
        <authorList>
            <person name="Kim C.S."/>
        </authorList>
    </citation>
    <scope>NUCLEOTIDE SEQUENCE</scope>
    <source>
        <strain evidence="1">KA19-0412C</strain>
    </source>
</reference>
<proteinExistence type="predicted"/>
<organism evidence="1 2">
    <name type="scientific">Trichoderma cornu-damae</name>
    <dbReference type="NCBI Taxonomy" id="654480"/>
    <lineage>
        <taxon>Eukaryota</taxon>
        <taxon>Fungi</taxon>
        <taxon>Dikarya</taxon>
        <taxon>Ascomycota</taxon>
        <taxon>Pezizomycotina</taxon>
        <taxon>Sordariomycetes</taxon>
        <taxon>Hypocreomycetidae</taxon>
        <taxon>Hypocreales</taxon>
        <taxon>Hypocreaceae</taxon>
        <taxon>Trichoderma</taxon>
    </lineage>
</organism>
<comment type="caution">
    <text evidence="1">The sequence shown here is derived from an EMBL/GenBank/DDBJ whole genome shotgun (WGS) entry which is preliminary data.</text>
</comment>
<evidence type="ECO:0000313" key="1">
    <source>
        <dbReference type="EMBL" id="KAH6609915.1"/>
    </source>
</evidence>
<dbReference type="AlphaFoldDB" id="A0A9P8QUF8"/>
<name>A0A9P8QUF8_9HYPO</name>